<dbReference type="GO" id="GO:0004129">
    <property type="term" value="F:cytochrome-c oxidase activity"/>
    <property type="evidence" value="ECO:0007669"/>
    <property type="project" value="UniProtKB-UniRule"/>
</dbReference>
<evidence type="ECO:0000256" key="6">
    <source>
        <dbReference type="ARBA" id="ARBA00022475"/>
    </source>
</evidence>
<dbReference type="InterPro" id="IPR006332">
    <property type="entry name" value="QoxA"/>
</dbReference>
<dbReference type="InterPro" id="IPR045187">
    <property type="entry name" value="CcO_II"/>
</dbReference>
<evidence type="ECO:0000259" key="18">
    <source>
        <dbReference type="PROSITE" id="PS50999"/>
    </source>
</evidence>
<dbReference type="PIRSF" id="PIRSF000292">
    <property type="entry name" value="Ubi_od_II"/>
    <property type="match status" value="1"/>
</dbReference>
<evidence type="ECO:0000256" key="1">
    <source>
        <dbReference type="ARBA" id="ARBA00000725"/>
    </source>
</evidence>
<feature type="transmembrane region" description="Helical" evidence="16">
    <location>
        <begin position="106"/>
        <end position="127"/>
    </location>
</feature>
<dbReference type="GO" id="GO:0005886">
    <property type="term" value="C:plasma membrane"/>
    <property type="evidence" value="ECO:0007669"/>
    <property type="project" value="UniProtKB-SubCell"/>
</dbReference>
<evidence type="ECO:0000256" key="4">
    <source>
        <dbReference type="ARBA" id="ARBA00016131"/>
    </source>
</evidence>
<evidence type="ECO:0000259" key="17">
    <source>
        <dbReference type="PROSITE" id="PS50857"/>
    </source>
</evidence>
<evidence type="ECO:0000256" key="3">
    <source>
        <dbReference type="ARBA" id="ARBA00007866"/>
    </source>
</evidence>
<accession>A0A1G6JER0</accession>
<feature type="domain" description="Cytochrome oxidase subunit II transmembrane region profile" evidence="18">
    <location>
        <begin position="40"/>
        <end position="137"/>
    </location>
</feature>
<dbReference type="InterPro" id="IPR008972">
    <property type="entry name" value="Cupredoxin"/>
</dbReference>
<dbReference type="Proteomes" id="UP000198666">
    <property type="component" value="Unassembled WGS sequence"/>
</dbReference>
<evidence type="ECO:0000256" key="8">
    <source>
        <dbReference type="ARBA" id="ARBA00022692"/>
    </source>
</evidence>
<keyword evidence="12 14" id="KW-0560">Oxidoreductase</keyword>
<keyword evidence="9" id="KW-0732">Signal</keyword>
<evidence type="ECO:0000256" key="7">
    <source>
        <dbReference type="ARBA" id="ARBA00022660"/>
    </source>
</evidence>
<keyword evidence="13 14" id="KW-0472">Membrane</keyword>
<dbReference type="SUPFAM" id="SSF49503">
    <property type="entry name" value="Cupredoxins"/>
    <property type="match status" value="1"/>
</dbReference>
<dbReference type="Gene3D" id="1.10.287.90">
    <property type="match status" value="1"/>
</dbReference>
<dbReference type="PROSITE" id="PS50857">
    <property type="entry name" value="COX2_CUA"/>
    <property type="match status" value="1"/>
</dbReference>
<dbReference type="InterPro" id="IPR006333">
    <property type="entry name" value="Cyt_o_ubiquinol_oxidase_su2"/>
</dbReference>
<proteinExistence type="inferred from homology"/>
<keyword evidence="5 14" id="KW-0813">Transport</keyword>
<comment type="catalytic activity">
    <reaction evidence="1 14">
        <text>2 a quinol + O2 = 2 a quinone + 2 H2O</text>
        <dbReference type="Rhea" id="RHEA:55376"/>
        <dbReference type="ChEBI" id="CHEBI:15377"/>
        <dbReference type="ChEBI" id="CHEBI:15379"/>
        <dbReference type="ChEBI" id="CHEBI:24646"/>
        <dbReference type="ChEBI" id="CHEBI:132124"/>
    </reaction>
</comment>
<dbReference type="NCBIfam" id="TIGR01432">
    <property type="entry name" value="QOXA"/>
    <property type="match status" value="1"/>
</dbReference>
<keyword evidence="11 16" id="KW-1133">Transmembrane helix</keyword>
<evidence type="ECO:0000256" key="11">
    <source>
        <dbReference type="ARBA" id="ARBA00022989"/>
    </source>
</evidence>
<keyword evidence="10 14" id="KW-0249">Electron transport</keyword>
<dbReference type="PANTHER" id="PTHR22888:SF18">
    <property type="entry name" value="CYTOCHROME BO(3) UBIQUINOL OXIDASE SUBUNIT 2"/>
    <property type="match status" value="1"/>
</dbReference>
<feature type="region of interest" description="Disordered" evidence="15">
    <location>
        <begin position="341"/>
        <end position="361"/>
    </location>
</feature>
<dbReference type="Pfam" id="PF02790">
    <property type="entry name" value="COX2_TM"/>
    <property type="match status" value="1"/>
</dbReference>
<evidence type="ECO:0000313" key="20">
    <source>
        <dbReference type="Proteomes" id="UP000198666"/>
    </source>
</evidence>
<evidence type="ECO:0000256" key="2">
    <source>
        <dbReference type="ARBA" id="ARBA00004651"/>
    </source>
</evidence>
<dbReference type="Gene3D" id="2.60.40.420">
    <property type="entry name" value="Cupredoxins - blue copper proteins"/>
    <property type="match status" value="1"/>
</dbReference>
<dbReference type="EMBL" id="FMZB01000001">
    <property type="protein sequence ID" value="SDC17189.1"/>
    <property type="molecule type" value="Genomic_DNA"/>
</dbReference>
<evidence type="ECO:0000256" key="12">
    <source>
        <dbReference type="ARBA" id="ARBA00023002"/>
    </source>
</evidence>
<dbReference type="InterPro" id="IPR036257">
    <property type="entry name" value="Cyt_c_oxidase_su2_TM_sf"/>
</dbReference>
<keyword evidence="20" id="KW-1185">Reference proteome</keyword>
<dbReference type="GO" id="GO:0042773">
    <property type="term" value="P:ATP synthesis coupled electron transport"/>
    <property type="evidence" value="ECO:0007669"/>
    <property type="project" value="TreeGrafter"/>
</dbReference>
<dbReference type="CDD" id="cd04212">
    <property type="entry name" value="CuRO_UO_II"/>
    <property type="match status" value="1"/>
</dbReference>
<dbReference type="SUPFAM" id="SSF81464">
    <property type="entry name" value="Cytochrome c oxidase subunit II-like, transmembrane region"/>
    <property type="match status" value="1"/>
</dbReference>
<dbReference type="PANTHER" id="PTHR22888">
    <property type="entry name" value="CYTOCHROME C OXIDASE, SUBUNIT II"/>
    <property type="match status" value="1"/>
</dbReference>
<dbReference type="PRINTS" id="PR01166">
    <property type="entry name" value="CYCOXIDASEII"/>
</dbReference>
<feature type="transmembrane region" description="Helical" evidence="16">
    <location>
        <begin position="62"/>
        <end position="86"/>
    </location>
</feature>
<dbReference type="AlphaFoldDB" id="A0A1G6JER0"/>
<dbReference type="InterPro" id="IPR002429">
    <property type="entry name" value="CcO_II-like_C"/>
</dbReference>
<comment type="function">
    <text evidence="14">Catalyzes quinol oxidation with the concomitant reduction of oxygen to water. Subunit II transfers the electrons from a quinol to the binuclear center of the catalytic subunit I.</text>
</comment>
<evidence type="ECO:0000256" key="13">
    <source>
        <dbReference type="ARBA" id="ARBA00023136"/>
    </source>
</evidence>
<feature type="domain" description="Cytochrome oxidase subunit II copper A binding" evidence="17">
    <location>
        <begin position="147"/>
        <end position="259"/>
    </location>
</feature>
<dbReference type="GO" id="GO:0009486">
    <property type="term" value="F:cytochrome bo3 ubiquinol oxidase activity"/>
    <property type="evidence" value="ECO:0007669"/>
    <property type="project" value="InterPro"/>
</dbReference>
<dbReference type="GO" id="GO:0016682">
    <property type="term" value="F:oxidoreductase activity, acting on diphenols and related substances as donors, oxygen as acceptor"/>
    <property type="evidence" value="ECO:0007669"/>
    <property type="project" value="InterPro"/>
</dbReference>
<evidence type="ECO:0000256" key="5">
    <source>
        <dbReference type="ARBA" id="ARBA00022448"/>
    </source>
</evidence>
<reference evidence="20" key="1">
    <citation type="submission" date="2016-10" db="EMBL/GenBank/DDBJ databases">
        <authorList>
            <person name="Varghese N."/>
            <person name="Submissions S."/>
        </authorList>
    </citation>
    <scope>NUCLEOTIDE SEQUENCE [LARGE SCALE GENOMIC DNA]</scope>
    <source>
        <strain evidence="20">DSM 21620</strain>
    </source>
</reference>
<organism evidence="19 20">
    <name type="scientific">Terribacillus halophilus</name>
    <dbReference type="NCBI Taxonomy" id="361279"/>
    <lineage>
        <taxon>Bacteria</taxon>
        <taxon>Bacillati</taxon>
        <taxon>Bacillota</taxon>
        <taxon>Bacilli</taxon>
        <taxon>Bacillales</taxon>
        <taxon>Bacillaceae</taxon>
        <taxon>Terribacillus</taxon>
    </lineage>
</organism>
<sequence>MQRENGTFVNSGKERKGSRRMLKKLKPLSLLLFLALPLMLAGCSTPEVLDPKGPVASQQSDLIILSIIFMLTIVAVVFVLLTIILVKYRERKDHDKYSPELHGSMLLETIWTIIPIIIVVILAVPTVRTIYSLEKAPEPKSAEAASEDPLVIHATSINWKWVFTYPDEDIETVNYLHIPIHRPVEFKLTSADSMAALWIPSLGGQKYNMAGMQTTLYLQADEAGVYDGRNANFTGEGFNEQRFKVYAEEEADYQQWVEEVQNSAPELTQYEYDNLLIPGVYDDGTAEFNGTHLQWIDHSKNAEYTLEAWDRLGYEPKNPHAKDKSQNILPEDEIPYYQQDNTVDYSDEDMDNNEHAHASHE</sequence>
<keyword evidence="8 16" id="KW-0812">Transmembrane</keyword>
<feature type="compositionally biased region" description="Basic and acidic residues" evidence="15">
    <location>
        <begin position="352"/>
        <end position="361"/>
    </location>
</feature>
<dbReference type="EC" id="1.10.3.-" evidence="14"/>
<protein>
    <recommendedName>
        <fullName evidence="4 14">Quinol oxidase subunit 2</fullName>
        <ecNumber evidence="14">1.10.3.-</ecNumber>
    </recommendedName>
</protein>
<dbReference type="PROSITE" id="PS50999">
    <property type="entry name" value="COX2_TM"/>
    <property type="match status" value="1"/>
</dbReference>
<dbReference type="InterPro" id="IPR011759">
    <property type="entry name" value="Cyt_c_oxidase_su2_TM_dom"/>
</dbReference>
<evidence type="ECO:0000313" key="19">
    <source>
        <dbReference type="EMBL" id="SDC17189.1"/>
    </source>
</evidence>
<evidence type="ECO:0000256" key="9">
    <source>
        <dbReference type="ARBA" id="ARBA00022729"/>
    </source>
</evidence>
<dbReference type="InterPro" id="IPR034227">
    <property type="entry name" value="CuRO_UO_II"/>
</dbReference>
<comment type="similarity">
    <text evidence="3 14">Belongs to the cytochrome c oxidase subunit 2 family.</text>
</comment>
<keyword evidence="7 14" id="KW-0679">Respiratory chain</keyword>
<evidence type="ECO:0000256" key="16">
    <source>
        <dbReference type="SAM" id="Phobius"/>
    </source>
</evidence>
<comment type="subcellular location">
    <subcellularLocation>
        <location evidence="2">Cell membrane</location>
        <topology evidence="2">Multi-pass membrane protein</topology>
    </subcellularLocation>
</comment>
<keyword evidence="6 14" id="KW-1003">Cell membrane</keyword>
<dbReference type="GO" id="GO:0005507">
    <property type="term" value="F:copper ion binding"/>
    <property type="evidence" value="ECO:0007669"/>
    <property type="project" value="InterPro"/>
</dbReference>
<dbReference type="STRING" id="361279.SAMN05421663_101569"/>
<evidence type="ECO:0000256" key="14">
    <source>
        <dbReference type="PIRNR" id="PIRNR000292"/>
    </source>
</evidence>
<gene>
    <name evidence="19" type="ORF">SAMN05421663_101569</name>
</gene>
<evidence type="ECO:0000256" key="10">
    <source>
        <dbReference type="ARBA" id="ARBA00022982"/>
    </source>
</evidence>
<name>A0A1G6JER0_9BACI</name>
<evidence type="ECO:0000256" key="15">
    <source>
        <dbReference type="SAM" id="MobiDB-lite"/>
    </source>
</evidence>